<dbReference type="OrthoDB" id="190812at2157"/>
<dbReference type="EMBL" id="FTNO01000002">
    <property type="protein sequence ID" value="SIR51876.1"/>
    <property type="molecule type" value="Genomic_DNA"/>
</dbReference>
<dbReference type="InterPro" id="IPR013096">
    <property type="entry name" value="Cupin_2"/>
</dbReference>
<dbReference type="Pfam" id="PF07883">
    <property type="entry name" value="Cupin_2"/>
    <property type="match status" value="1"/>
</dbReference>
<dbReference type="SUPFAM" id="SSF51182">
    <property type="entry name" value="RmlC-like cupins"/>
    <property type="match status" value="1"/>
</dbReference>
<evidence type="ECO:0000259" key="2">
    <source>
        <dbReference type="Pfam" id="PF07883"/>
    </source>
</evidence>
<keyword evidence="4" id="KW-1185">Reference proteome</keyword>
<protein>
    <submittedName>
        <fullName evidence="3">Cupin domain-containing protein</fullName>
    </submittedName>
</protein>
<sequence>MEKVTIDDVDGFMSAASVTRPVGKALGTSDMAINYYELAPGDSFSPGLHTHFDQEEVFCVQSGTATFETKEEDVVVEAGEIVRFAPGDYQRGHNHGDERVVALALGAPAESESGELLRDCPECGEQTQHWMRIPDEKNVVEVYCLTCDTVTGTMD</sequence>
<evidence type="ECO:0000313" key="4">
    <source>
        <dbReference type="Proteomes" id="UP000186914"/>
    </source>
</evidence>
<dbReference type="RefSeq" id="WP_076430627.1">
    <property type="nucleotide sequence ID" value="NZ_FTNO01000002.1"/>
</dbReference>
<gene>
    <name evidence="3" type="ORF">SAMN05421858_2611</name>
</gene>
<reference evidence="4" key="1">
    <citation type="submission" date="2017-01" db="EMBL/GenBank/DDBJ databases">
        <authorList>
            <person name="Varghese N."/>
            <person name="Submissions S."/>
        </authorList>
    </citation>
    <scope>NUCLEOTIDE SEQUENCE [LARGE SCALE GENOMIC DNA]</scope>
    <source>
        <strain evidence="4">CGMCC 1.7737</strain>
    </source>
</reference>
<dbReference type="Proteomes" id="UP000186914">
    <property type="component" value="Unassembled WGS sequence"/>
</dbReference>
<accession>A0A1N7BKV1</accession>
<dbReference type="GO" id="GO:0046872">
    <property type="term" value="F:metal ion binding"/>
    <property type="evidence" value="ECO:0007669"/>
    <property type="project" value="UniProtKB-KW"/>
</dbReference>
<keyword evidence="1" id="KW-0479">Metal-binding</keyword>
<dbReference type="PANTHER" id="PTHR35848">
    <property type="entry name" value="OXALATE-BINDING PROTEIN"/>
    <property type="match status" value="1"/>
</dbReference>
<evidence type="ECO:0000313" key="3">
    <source>
        <dbReference type="EMBL" id="SIR51876.1"/>
    </source>
</evidence>
<name>A0A1N7BKV1_9EURY</name>
<dbReference type="Gene3D" id="2.60.120.10">
    <property type="entry name" value="Jelly Rolls"/>
    <property type="match status" value="1"/>
</dbReference>
<evidence type="ECO:0000256" key="1">
    <source>
        <dbReference type="ARBA" id="ARBA00022723"/>
    </source>
</evidence>
<dbReference type="InterPro" id="IPR051610">
    <property type="entry name" value="GPI/OXD"/>
</dbReference>
<dbReference type="PANTHER" id="PTHR35848:SF9">
    <property type="entry name" value="SLL1358 PROTEIN"/>
    <property type="match status" value="1"/>
</dbReference>
<feature type="domain" description="Cupin type-2" evidence="2">
    <location>
        <begin position="35"/>
        <end position="104"/>
    </location>
</feature>
<dbReference type="InterPro" id="IPR011051">
    <property type="entry name" value="RmlC_Cupin_sf"/>
</dbReference>
<proteinExistence type="predicted"/>
<organism evidence="3 4">
    <name type="scientific">Haladaptatus litoreus</name>
    <dbReference type="NCBI Taxonomy" id="553468"/>
    <lineage>
        <taxon>Archaea</taxon>
        <taxon>Methanobacteriati</taxon>
        <taxon>Methanobacteriota</taxon>
        <taxon>Stenosarchaea group</taxon>
        <taxon>Halobacteria</taxon>
        <taxon>Halobacteriales</taxon>
        <taxon>Haladaptataceae</taxon>
        <taxon>Haladaptatus</taxon>
    </lineage>
</organism>
<dbReference type="AlphaFoldDB" id="A0A1N7BKV1"/>
<dbReference type="InterPro" id="IPR014710">
    <property type="entry name" value="RmlC-like_jellyroll"/>
</dbReference>